<reference evidence="5 6" key="1">
    <citation type="submission" date="2019-07" db="EMBL/GenBank/DDBJ databases">
        <title>Genomic Encyclopedia of Type Strains, Phase IV (KMG-IV): sequencing the most valuable type-strain genomes for metagenomic binning, comparative biology and taxonomic classification.</title>
        <authorList>
            <person name="Goeker M."/>
        </authorList>
    </citation>
    <scope>NUCLEOTIDE SEQUENCE [LARGE SCALE GENOMIC DNA]</scope>
    <source>
        <strain evidence="5 6">SS015</strain>
    </source>
</reference>
<dbReference type="RefSeq" id="WP_148894071.1">
    <property type="nucleotide sequence ID" value="NZ_VNIB01000001.1"/>
</dbReference>
<comment type="caution">
    <text evidence="5">The sequence shown here is derived from an EMBL/GenBank/DDBJ whole genome shotgun (WGS) entry which is preliminary data.</text>
</comment>
<dbReference type="Gene3D" id="1.10.287.510">
    <property type="entry name" value="Helix hairpin bin"/>
    <property type="match status" value="1"/>
</dbReference>
<feature type="signal peptide" evidence="3">
    <location>
        <begin position="1"/>
        <end position="21"/>
    </location>
</feature>
<dbReference type="InterPro" id="IPR036737">
    <property type="entry name" value="OmpA-like_sf"/>
</dbReference>
<dbReference type="Pfam" id="PF00691">
    <property type="entry name" value="OmpA"/>
    <property type="match status" value="1"/>
</dbReference>
<accession>A0A5D3WL87</accession>
<gene>
    <name evidence="5" type="ORF">EDC39_10122</name>
</gene>
<protein>
    <submittedName>
        <fullName evidence="5">Chemotaxis protein MotB</fullName>
    </submittedName>
</protein>
<dbReference type="InterPro" id="IPR006665">
    <property type="entry name" value="OmpA-like"/>
</dbReference>
<feature type="domain" description="OmpA-like" evidence="4">
    <location>
        <begin position="166"/>
        <end position="291"/>
    </location>
</feature>
<dbReference type="CDD" id="cd07185">
    <property type="entry name" value="OmpA_C-like"/>
    <property type="match status" value="1"/>
</dbReference>
<dbReference type="PANTHER" id="PTHR30329">
    <property type="entry name" value="STATOR ELEMENT OF FLAGELLAR MOTOR COMPLEX"/>
    <property type="match status" value="1"/>
</dbReference>
<dbReference type="AlphaFoldDB" id="A0A5D3WL87"/>
<keyword evidence="6" id="KW-1185">Reference proteome</keyword>
<dbReference type="PRINTS" id="PR01023">
    <property type="entry name" value="NAFLGMOTY"/>
</dbReference>
<keyword evidence="2" id="KW-0175">Coiled coil</keyword>
<dbReference type="Proteomes" id="UP000324159">
    <property type="component" value="Unassembled WGS sequence"/>
</dbReference>
<dbReference type="GO" id="GO:0016020">
    <property type="term" value="C:membrane"/>
    <property type="evidence" value="ECO:0007669"/>
    <property type="project" value="UniProtKB-UniRule"/>
</dbReference>
<proteinExistence type="predicted"/>
<feature type="chain" id="PRO_5022790937" evidence="3">
    <location>
        <begin position="22"/>
        <end position="297"/>
    </location>
</feature>
<evidence type="ECO:0000313" key="5">
    <source>
        <dbReference type="EMBL" id="TYO99862.1"/>
    </source>
</evidence>
<feature type="coiled-coil region" evidence="2">
    <location>
        <begin position="31"/>
        <end position="168"/>
    </location>
</feature>
<dbReference type="PANTHER" id="PTHR30329:SF21">
    <property type="entry name" value="LIPOPROTEIN YIAD-RELATED"/>
    <property type="match status" value="1"/>
</dbReference>
<dbReference type="PROSITE" id="PS51257">
    <property type="entry name" value="PROKAR_LIPOPROTEIN"/>
    <property type="match status" value="1"/>
</dbReference>
<dbReference type="OrthoDB" id="9783110at2"/>
<dbReference type="EMBL" id="VNIB01000001">
    <property type="protein sequence ID" value="TYO99862.1"/>
    <property type="molecule type" value="Genomic_DNA"/>
</dbReference>
<dbReference type="InterPro" id="IPR050330">
    <property type="entry name" value="Bact_OuterMem_StrucFunc"/>
</dbReference>
<evidence type="ECO:0000256" key="2">
    <source>
        <dbReference type="SAM" id="Coils"/>
    </source>
</evidence>
<evidence type="ECO:0000313" key="6">
    <source>
        <dbReference type="Proteomes" id="UP000324159"/>
    </source>
</evidence>
<keyword evidence="3" id="KW-0732">Signal</keyword>
<evidence type="ECO:0000259" key="4">
    <source>
        <dbReference type="PROSITE" id="PS51123"/>
    </source>
</evidence>
<evidence type="ECO:0000256" key="1">
    <source>
        <dbReference type="PROSITE-ProRule" id="PRU00473"/>
    </source>
</evidence>
<organism evidence="5 6">
    <name type="scientific">Geothermobacter ehrlichii</name>
    <dbReference type="NCBI Taxonomy" id="213224"/>
    <lineage>
        <taxon>Bacteria</taxon>
        <taxon>Pseudomonadati</taxon>
        <taxon>Thermodesulfobacteriota</taxon>
        <taxon>Desulfuromonadia</taxon>
        <taxon>Desulfuromonadales</taxon>
        <taxon>Geothermobacteraceae</taxon>
        <taxon>Geothermobacter</taxon>
    </lineage>
</organism>
<sequence>MTSRIVIVTCLLLMAAGCVSKSTYEQQVAAFNGLQAEFSDLQSRYRNLSDDFDALRAKHEALQKKKDETDQLLAACEADLDRAQKDILRLEDVLSTRSAEAGKAMAEMRRRIDELETAKRELEKQVERERLAREARIAKMKTTYDALVGKLEEEIKRGEITISELQGRLTVNMVERILFDSGSADIKPEGLKILARVGDILKNVQDKDILVEGHTDNVPISARLRDRFPSNWELSTARAANVVHFLQDRVGIPGSRLAIVGYGEHRPIADNDTPEGREENRRIQIVLVAPQGHPAVN</sequence>
<dbReference type="SUPFAM" id="SSF103088">
    <property type="entry name" value="OmpA-like"/>
    <property type="match status" value="1"/>
</dbReference>
<dbReference type="Gene3D" id="3.30.1330.60">
    <property type="entry name" value="OmpA-like domain"/>
    <property type="match status" value="1"/>
</dbReference>
<name>A0A5D3WL87_9BACT</name>
<evidence type="ECO:0000256" key="3">
    <source>
        <dbReference type="SAM" id="SignalP"/>
    </source>
</evidence>
<keyword evidence="1" id="KW-0472">Membrane</keyword>
<dbReference type="PROSITE" id="PS51123">
    <property type="entry name" value="OMPA_2"/>
    <property type="match status" value="1"/>
</dbReference>